<dbReference type="EMBL" id="MVGT01001861">
    <property type="protein sequence ID" value="OVA10653.1"/>
    <property type="molecule type" value="Genomic_DNA"/>
</dbReference>
<proteinExistence type="inferred from homology"/>
<dbReference type="CDD" id="cd03784">
    <property type="entry name" value="GT1_Gtf-like"/>
    <property type="match status" value="1"/>
</dbReference>
<dbReference type="FunFam" id="3.40.50.2000:FF:000019">
    <property type="entry name" value="Glycosyltransferase"/>
    <property type="match status" value="1"/>
</dbReference>
<reference evidence="3 4" key="1">
    <citation type="journal article" date="2017" name="Mol. Plant">
        <title>The Genome of Medicinal Plant Macleaya cordata Provides New Insights into Benzylisoquinoline Alkaloids Metabolism.</title>
        <authorList>
            <person name="Liu X."/>
            <person name="Liu Y."/>
            <person name="Huang P."/>
            <person name="Ma Y."/>
            <person name="Qing Z."/>
            <person name="Tang Q."/>
            <person name="Cao H."/>
            <person name="Cheng P."/>
            <person name="Zheng Y."/>
            <person name="Yuan Z."/>
            <person name="Zhou Y."/>
            <person name="Liu J."/>
            <person name="Tang Z."/>
            <person name="Zhuo Y."/>
            <person name="Zhang Y."/>
            <person name="Yu L."/>
            <person name="Huang J."/>
            <person name="Yang P."/>
            <person name="Peng Q."/>
            <person name="Zhang J."/>
            <person name="Jiang W."/>
            <person name="Zhang Z."/>
            <person name="Lin K."/>
            <person name="Ro D.K."/>
            <person name="Chen X."/>
            <person name="Xiong X."/>
            <person name="Shang Y."/>
            <person name="Huang S."/>
            <person name="Zeng J."/>
        </authorList>
    </citation>
    <scope>NUCLEOTIDE SEQUENCE [LARGE SCALE GENOMIC DNA]</scope>
    <source>
        <strain evidence="4">cv. BLH2017</strain>
        <tissue evidence="3">Root</tissue>
    </source>
</reference>
<dbReference type="PANTHER" id="PTHR11926">
    <property type="entry name" value="GLUCOSYL/GLUCURONOSYL TRANSFERASES"/>
    <property type="match status" value="1"/>
</dbReference>
<name>A0A200QJG4_MACCD</name>
<protein>
    <submittedName>
        <fullName evidence="3">UDP-glucuronosyl/UDP-glucosyltransferase</fullName>
    </submittedName>
</protein>
<dbReference type="InParanoid" id="A0A200QJG4"/>
<dbReference type="Proteomes" id="UP000195402">
    <property type="component" value="Unassembled WGS sequence"/>
</dbReference>
<sequence>MDSRWCSPVVNWMAKQSPSMYLDKRMEGDDDYGLHLLTPNSHTCMKWLDMKEFASVVYVSFGSMASLGEDQMEEIAWGLRNCNYHFLWVVRASEENKLPSKFIEETLEKELVVRWCKQLEVLAHKSVGCFVTHCGWNSTLEGLSLGVPMVAMQQWVDQTTNAKFIEDVWRVGVRVKMDEKEMVRREKVEECIREVMEGVRREELKRNAVKLKKLAKEAVDEGGSSDKNIEEFVAKVSCT</sequence>
<dbReference type="Pfam" id="PF00201">
    <property type="entry name" value="UDPGT"/>
    <property type="match status" value="1"/>
</dbReference>
<dbReference type="GO" id="GO:0080043">
    <property type="term" value="F:quercetin 3-O-glucosyltransferase activity"/>
    <property type="evidence" value="ECO:0007669"/>
    <property type="project" value="TreeGrafter"/>
</dbReference>
<evidence type="ECO:0000256" key="2">
    <source>
        <dbReference type="ARBA" id="ARBA00022679"/>
    </source>
</evidence>
<keyword evidence="4" id="KW-1185">Reference proteome</keyword>
<dbReference type="InterPro" id="IPR002213">
    <property type="entry name" value="UDP_glucos_trans"/>
</dbReference>
<dbReference type="OMA" id="LTETSWQ"/>
<dbReference type="Gene3D" id="3.40.50.2000">
    <property type="entry name" value="Glycogen Phosphorylase B"/>
    <property type="match status" value="2"/>
</dbReference>
<gene>
    <name evidence="3" type="ORF">BVC80_59g40</name>
</gene>
<accession>A0A200QJG4</accession>
<dbReference type="SUPFAM" id="SSF53756">
    <property type="entry name" value="UDP-Glycosyltransferase/glycogen phosphorylase"/>
    <property type="match status" value="1"/>
</dbReference>
<dbReference type="AlphaFoldDB" id="A0A200QJG4"/>
<evidence type="ECO:0000256" key="1">
    <source>
        <dbReference type="ARBA" id="ARBA00009995"/>
    </source>
</evidence>
<comment type="caution">
    <text evidence="3">The sequence shown here is derived from an EMBL/GenBank/DDBJ whole genome shotgun (WGS) entry which is preliminary data.</text>
</comment>
<organism evidence="3 4">
    <name type="scientific">Macleaya cordata</name>
    <name type="common">Five-seeded plume-poppy</name>
    <name type="synonym">Bocconia cordata</name>
    <dbReference type="NCBI Taxonomy" id="56857"/>
    <lineage>
        <taxon>Eukaryota</taxon>
        <taxon>Viridiplantae</taxon>
        <taxon>Streptophyta</taxon>
        <taxon>Embryophyta</taxon>
        <taxon>Tracheophyta</taxon>
        <taxon>Spermatophyta</taxon>
        <taxon>Magnoliopsida</taxon>
        <taxon>Ranunculales</taxon>
        <taxon>Papaveraceae</taxon>
        <taxon>Papaveroideae</taxon>
        <taxon>Macleaya</taxon>
    </lineage>
</organism>
<dbReference type="GO" id="GO:0080044">
    <property type="term" value="F:quercetin 7-O-glucosyltransferase activity"/>
    <property type="evidence" value="ECO:0007669"/>
    <property type="project" value="TreeGrafter"/>
</dbReference>
<dbReference type="PANTHER" id="PTHR11926:SF1560">
    <property type="entry name" value="UDP-GLYCOSYLTRANSFERASE 74E1-RELATED"/>
    <property type="match status" value="1"/>
</dbReference>
<keyword evidence="2 3" id="KW-0808">Transferase</keyword>
<comment type="similarity">
    <text evidence="1">Belongs to the UDP-glycosyltransferase family.</text>
</comment>
<evidence type="ECO:0000313" key="3">
    <source>
        <dbReference type="EMBL" id="OVA10653.1"/>
    </source>
</evidence>
<dbReference type="OrthoDB" id="5835829at2759"/>
<evidence type="ECO:0000313" key="4">
    <source>
        <dbReference type="Proteomes" id="UP000195402"/>
    </source>
</evidence>